<dbReference type="PANTHER" id="PTHR43601:SF11">
    <property type="entry name" value="EXPRESSED PROTEIN"/>
    <property type="match status" value="1"/>
</dbReference>
<reference evidence="3 4" key="1">
    <citation type="submission" date="2020-08" db="EMBL/GenBank/DDBJ databases">
        <title>Plant Genome Project.</title>
        <authorList>
            <person name="Zhang R.-G."/>
        </authorList>
    </citation>
    <scope>NUCLEOTIDE SEQUENCE [LARGE SCALE GENOMIC DNA]</scope>
    <source>
        <tissue evidence="3">Rhizome</tissue>
    </source>
</reference>
<dbReference type="AlphaFoldDB" id="A0A8J5LVH5"/>
<evidence type="ECO:0000256" key="2">
    <source>
        <dbReference type="ARBA" id="ARBA00023284"/>
    </source>
</evidence>
<dbReference type="InterPro" id="IPR036249">
    <property type="entry name" value="Thioredoxin-like_sf"/>
</dbReference>
<evidence type="ECO:0000313" key="3">
    <source>
        <dbReference type="EMBL" id="KAG6536913.1"/>
    </source>
</evidence>
<dbReference type="PANTHER" id="PTHR43601">
    <property type="entry name" value="THIOREDOXIN, MITOCHONDRIAL"/>
    <property type="match status" value="1"/>
</dbReference>
<evidence type="ECO:0000256" key="1">
    <source>
        <dbReference type="ARBA" id="ARBA00008987"/>
    </source>
</evidence>
<dbReference type="SUPFAM" id="SSF52833">
    <property type="entry name" value="Thioredoxin-like"/>
    <property type="match status" value="1"/>
</dbReference>
<dbReference type="Gene3D" id="3.40.30.10">
    <property type="entry name" value="Glutaredoxin"/>
    <property type="match status" value="1"/>
</dbReference>
<organism evidence="3 4">
    <name type="scientific">Zingiber officinale</name>
    <name type="common">Ginger</name>
    <name type="synonym">Amomum zingiber</name>
    <dbReference type="NCBI Taxonomy" id="94328"/>
    <lineage>
        <taxon>Eukaryota</taxon>
        <taxon>Viridiplantae</taxon>
        <taxon>Streptophyta</taxon>
        <taxon>Embryophyta</taxon>
        <taxon>Tracheophyta</taxon>
        <taxon>Spermatophyta</taxon>
        <taxon>Magnoliopsida</taxon>
        <taxon>Liliopsida</taxon>
        <taxon>Zingiberales</taxon>
        <taxon>Zingiberaceae</taxon>
        <taxon>Zingiber</taxon>
    </lineage>
</organism>
<proteinExistence type="inferred from homology"/>
<evidence type="ECO:0000313" key="4">
    <source>
        <dbReference type="Proteomes" id="UP000734854"/>
    </source>
</evidence>
<evidence type="ECO:0008006" key="5">
    <source>
        <dbReference type="Google" id="ProtNLM"/>
    </source>
</evidence>
<protein>
    <recommendedName>
        <fullName evidence="5">Thioredoxin domain-containing protein</fullName>
    </recommendedName>
</protein>
<comment type="similarity">
    <text evidence="1">Belongs to the thioredoxin family.</text>
</comment>
<name>A0A8J5LVH5_ZINOF</name>
<sequence>METNTTARSAGTIGGAGPRPSPPLLCWRWKWPWDPNPPNLSPCGNLDAPWLFKSLHTLSSFAQNLIHQTQTSLTSPTAPIPVRPAASRAWNEKGEAEHRALALALASGKEATVLEFYSPKCRLCNSLLDLVLRIEEKNSDWVSFVLADAENEMWLPELLHYDIKYVPCFVLLDKHGRALAKTGVPTSRLHVIAVEAFFKAIASEHIYLQEDVLLQKEQVQPAKRAQQLVDPSSEASYRQAAGCSEVIWKKREVERASSSSGLPLITASSPESSDSDVPLMKRHHLGKGANGYGPFPDKVPHFKADWPISPPSSTQQPWSVMLILCPTSSVDPALSAGPTRRTSLRPYSPVDLEHQFQSTFGLPSHQGMASAPSSYEVVKLQGSLAEAWTNARKCSRNLSNSEHADEYAPTGTVVCRPGPSFQG</sequence>
<dbReference type="GO" id="GO:0045454">
    <property type="term" value="P:cell redox homeostasis"/>
    <property type="evidence" value="ECO:0007669"/>
    <property type="project" value="TreeGrafter"/>
</dbReference>
<keyword evidence="4" id="KW-1185">Reference proteome</keyword>
<comment type="caution">
    <text evidence="3">The sequence shown here is derived from an EMBL/GenBank/DDBJ whole genome shotgun (WGS) entry which is preliminary data.</text>
</comment>
<keyword evidence="2" id="KW-0676">Redox-active center</keyword>
<dbReference type="Proteomes" id="UP000734854">
    <property type="component" value="Unassembled WGS sequence"/>
</dbReference>
<accession>A0A8J5LVH5</accession>
<gene>
    <name evidence="3" type="ORF">ZIOFF_001991</name>
</gene>
<dbReference type="EMBL" id="JACMSC010000001">
    <property type="protein sequence ID" value="KAG6536913.1"/>
    <property type="molecule type" value="Genomic_DNA"/>
</dbReference>